<keyword evidence="3" id="KW-1185">Reference proteome</keyword>
<dbReference type="Proteomes" id="UP001392437">
    <property type="component" value="Unassembled WGS sequence"/>
</dbReference>
<reference evidence="2 3" key="1">
    <citation type="submission" date="2023-01" db="EMBL/GenBank/DDBJ databases">
        <title>Analysis of 21 Apiospora genomes using comparative genomics revels a genus with tremendous synthesis potential of carbohydrate active enzymes and secondary metabolites.</title>
        <authorList>
            <person name="Sorensen T."/>
        </authorList>
    </citation>
    <scope>NUCLEOTIDE SEQUENCE [LARGE SCALE GENOMIC DNA]</scope>
    <source>
        <strain evidence="2 3">CBS 117206</strain>
    </source>
</reference>
<feature type="region of interest" description="Disordered" evidence="1">
    <location>
        <begin position="1"/>
        <end position="24"/>
    </location>
</feature>
<proteinExistence type="predicted"/>
<dbReference type="AlphaFoldDB" id="A0AAW0QGN7"/>
<comment type="caution">
    <text evidence="2">The sequence shown here is derived from an EMBL/GenBank/DDBJ whole genome shotgun (WGS) entry which is preliminary data.</text>
</comment>
<evidence type="ECO:0000313" key="2">
    <source>
        <dbReference type="EMBL" id="KAK8096230.1"/>
    </source>
</evidence>
<sequence>MDDPRETALRNPWRRDGLSGPQVISHLPARGAADVLQDINQGFRPNLAEYPGVDPYEDEGDQTATSAAELYARHGWPDQFDGDAFEVGLLRRRAAEQVKEEGDPLQQSLEEAQIIDRALEAARADVERVFPGKDVAELAAAPSAPGQPCDEDSGSRAWAKMEIPRLGANIKTYNEWKETVPENLRDVRVVVDLAISLAEGDLEEYRARV</sequence>
<evidence type="ECO:0000313" key="3">
    <source>
        <dbReference type="Proteomes" id="UP001392437"/>
    </source>
</evidence>
<evidence type="ECO:0000256" key="1">
    <source>
        <dbReference type="SAM" id="MobiDB-lite"/>
    </source>
</evidence>
<dbReference type="EMBL" id="JAQQWP010000011">
    <property type="protein sequence ID" value="KAK8096230.1"/>
    <property type="molecule type" value="Genomic_DNA"/>
</dbReference>
<protein>
    <submittedName>
        <fullName evidence="2">Uncharacterized protein</fullName>
    </submittedName>
</protein>
<accession>A0AAW0QGN7</accession>
<name>A0AAW0QGN7_9PEZI</name>
<organism evidence="2 3">
    <name type="scientific">Apiospora kogelbergensis</name>
    <dbReference type="NCBI Taxonomy" id="1337665"/>
    <lineage>
        <taxon>Eukaryota</taxon>
        <taxon>Fungi</taxon>
        <taxon>Dikarya</taxon>
        <taxon>Ascomycota</taxon>
        <taxon>Pezizomycotina</taxon>
        <taxon>Sordariomycetes</taxon>
        <taxon>Xylariomycetidae</taxon>
        <taxon>Amphisphaeriales</taxon>
        <taxon>Apiosporaceae</taxon>
        <taxon>Apiospora</taxon>
    </lineage>
</organism>
<gene>
    <name evidence="2" type="ORF">PG999_014252</name>
</gene>
<feature type="compositionally biased region" description="Basic and acidic residues" evidence="1">
    <location>
        <begin position="1"/>
        <end position="17"/>
    </location>
</feature>